<sequence>MTYSASEPESTSCSQTPVLFASHGTPFTYLNESPSTVWWQEFGREALAHGIKGIVYVCSHWVEEDDRIRVSTGEHPQVTHMELVPRRYWENYPINVSPELGRRVVSVLKAAGLPDVDEDPNAQWQDDTLTPSRWMFPEGNPPATCVSINARYDPIVHIKLGRALRPLRSEGILIVGSGAITHNLFRASWAPVLRSGLRTAYHPNYKPEKWVLDFERAVRDSIMFNSGPRLAGALVRLLDHPCYKLAHPSDDHFYPLIVIAGVVSGDDDTVHGRKMAESWDVGNVCSSQYLWGSWSGET</sequence>
<dbReference type="GO" id="GO:0008270">
    <property type="term" value="F:zinc ion binding"/>
    <property type="evidence" value="ECO:0007669"/>
    <property type="project" value="InterPro"/>
</dbReference>
<evidence type="ECO:0000259" key="6">
    <source>
        <dbReference type="Pfam" id="PF02900"/>
    </source>
</evidence>
<dbReference type="PIRSF" id="PIRSF006157">
    <property type="entry name" value="Doxgns_DODA"/>
    <property type="match status" value="1"/>
</dbReference>
<dbReference type="eggNOG" id="ENOG502S0K5">
    <property type="taxonomic scope" value="Eukaryota"/>
</dbReference>
<dbReference type="GO" id="GO:0016702">
    <property type="term" value="F:oxidoreductase activity, acting on single donors with incorporation of molecular oxygen, incorporation of two atoms of oxygen"/>
    <property type="evidence" value="ECO:0007669"/>
    <property type="project" value="UniProtKB-ARBA"/>
</dbReference>
<evidence type="ECO:0000256" key="5">
    <source>
        <dbReference type="ARBA" id="ARBA00023002"/>
    </source>
</evidence>
<dbReference type="GeneID" id="19397049"/>
<dbReference type="RefSeq" id="XP_008024442.1">
    <property type="nucleotide sequence ID" value="XM_008026251.1"/>
</dbReference>
<reference evidence="7 8" key="1">
    <citation type="journal article" date="2012" name="PLoS Pathog.">
        <title>Diverse lifestyles and strategies of plant pathogenesis encoded in the genomes of eighteen Dothideomycetes fungi.</title>
        <authorList>
            <person name="Ohm R.A."/>
            <person name="Feau N."/>
            <person name="Henrissat B."/>
            <person name="Schoch C.L."/>
            <person name="Horwitz B.A."/>
            <person name="Barry K.W."/>
            <person name="Condon B.J."/>
            <person name="Copeland A.C."/>
            <person name="Dhillon B."/>
            <person name="Glaser F."/>
            <person name="Hesse C.N."/>
            <person name="Kosti I."/>
            <person name="LaButti K."/>
            <person name="Lindquist E.A."/>
            <person name="Lucas S."/>
            <person name="Salamov A.A."/>
            <person name="Bradshaw R.E."/>
            <person name="Ciuffetti L."/>
            <person name="Hamelin R.C."/>
            <person name="Kema G.H.J."/>
            <person name="Lawrence C."/>
            <person name="Scott J.A."/>
            <person name="Spatafora J.W."/>
            <person name="Turgeon B.G."/>
            <person name="de Wit P.J.G.M."/>
            <person name="Zhong S."/>
            <person name="Goodwin S.B."/>
            <person name="Grigoriev I.V."/>
        </authorList>
    </citation>
    <scope>NUCLEOTIDE SEQUENCE [LARGE SCALE GENOMIC DNA]</scope>
    <source>
        <strain evidence="8">28A</strain>
    </source>
</reference>
<dbReference type="InterPro" id="IPR014436">
    <property type="entry name" value="Extradiol_dOase_DODA"/>
</dbReference>
<proteinExistence type="inferred from homology"/>
<gene>
    <name evidence="7" type="ORF">SETTUDRAFT_150031</name>
</gene>
<dbReference type="SUPFAM" id="SSF53213">
    <property type="entry name" value="LigB-like"/>
    <property type="match status" value="1"/>
</dbReference>
<accession>R0ISV4</accession>
<organism evidence="7 8">
    <name type="scientific">Exserohilum turcicum (strain 28A)</name>
    <name type="common">Northern leaf blight fungus</name>
    <name type="synonym">Setosphaeria turcica</name>
    <dbReference type="NCBI Taxonomy" id="671987"/>
    <lineage>
        <taxon>Eukaryota</taxon>
        <taxon>Fungi</taxon>
        <taxon>Dikarya</taxon>
        <taxon>Ascomycota</taxon>
        <taxon>Pezizomycotina</taxon>
        <taxon>Dothideomycetes</taxon>
        <taxon>Pleosporomycetidae</taxon>
        <taxon>Pleosporales</taxon>
        <taxon>Pleosporineae</taxon>
        <taxon>Pleosporaceae</taxon>
        <taxon>Exserohilum</taxon>
    </lineage>
</organism>
<keyword evidence="3" id="KW-0479">Metal-binding</keyword>
<keyword evidence="4" id="KW-0862">Zinc</keyword>
<evidence type="ECO:0000313" key="7">
    <source>
        <dbReference type="EMBL" id="EOA87925.1"/>
    </source>
</evidence>
<dbReference type="HOGENOM" id="CLU_046582_4_0_1"/>
<dbReference type="AlphaFoldDB" id="R0ISV4"/>
<dbReference type="InterPro" id="IPR004183">
    <property type="entry name" value="Xdiol_dOase_suB"/>
</dbReference>
<reference evidence="7 8" key="2">
    <citation type="journal article" date="2013" name="PLoS Genet.">
        <title>Comparative genome structure, secondary metabolite, and effector coding capacity across Cochliobolus pathogens.</title>
        <authorList>
            <person name="Condon B.J."/>
            <person name="Leng Y."/>
            <person name="Wu D."/>
            <person name="Bushley K.E."/>
            <person name="Ohm R.A."/>
            <person name="Otillar R."/>
            <person name="Martin J."/>
            <person name="Schackwitz W."/>
            <person name="Grimwood J."/>
            <person name="MohdZainudin N."/>
            <person name="Xue C."/>
            <person name="Wang R."/>
            <person name="Manning V.A."/>
            <person name="Dhillon B."/>
            <person name="Tu Z.J."/>
            <person name="Steffenson B.J."/>
            <person name="Salamov A."/>
            <person name="Sun H."/>
            <person name="Lowry S."/>
            <person name="LaButti K."/>
            <person name="Han J."/>
            <person name="Copeland A."/>
            <person name="Lindquist E."/>
            <person name="Barry K."/>
            <person name="Schmutz J."/>
            <person name="Baker S.E."/>
            <person name="Ciuffetti L.M."/>
            <person name="Grigoriev I.V."/>
            <person name="Zhong S."/>
            <person name="Turgeon B.G."/>
        </authorList>
    </citation>
    <scope>NUCLEOTIDE SEQUENCE [LARGE SCALE GENOMIC DNA]</scope>
    <source>
        <strain evidence="8">28A</strain>
    </source>
</reference>
<dbReference type="Gene3D" id="3.40.830.10">
    <property type="entry name" value="LigB-like"/>
    <property type="match status" value="1"/>
</dbReference>
<protein>
    <recommendedName>
        <fullName evidence="6">Extradiol ring-cleavage dioxygenase class III enzyme subunit B domain-containing protein</fullName>
    </recommendedName>
</protein>
<dbReference type="OrthoDB" id="7396853at2759"/>
<dbReference type="EMBL" id="KB908559">
    <property type="protein sequence ID" value="EOA87925.1"/>
    <property type="molecule type" value="Genomic_DNA"/>
</dbReference>
<dbReference type="Pfam" id="PF02900">
    <property type="entry name" value="LigB"/>
    <property type="match status" value="1"/>
</dbReference>
<keyword evidence="8" id="KW-1185">Reference proteome</keyword>
<evidence type="ECO:0000256" key="4">
    <source>
        <dbReference type="ARBA" id="ARBA00022833"/>
    </source>
</evidence>
<keyword evidence="5" id="KW-0560">Oxidoreductase</keyword>
<comment type="cofactor">
    <cofactor evidence="1">
        <name>Zn(2+)</name>
        <dbReference type="ChEBI" id="CHEBI:29105"/>
    </cofactor>
</comment>
<dbReference type="GO" id="GO:0008198">
    <property type="term" value="F:ferrous iron binding"/>
    <property type="evidence" value="ECO:0007669"/>
    <property type="project" value="InterPro"/>
</dbReference>
<dbReference type="Proteomes" id="UP000016935">
    <property type="component" value="Unassembled WGS sequence"/>
</dbReference>
<dbReference type="STRING" id="671987.R0ISV4"/>
<evidence type="ECO:0000256" key="3">
    <source>
        <dbReference type="ARBA" id="ARBA00022723"/>
    </source>
</evidence>
<feature type="domain" description="Extradiol ring-cleavage dioxygenase class III enzyme subunit B" evidence="6">
    <location>
        <begin position="19"/>
        <end position="268"/>
    </location>
</feature>
<evidence type="ECO:0000256" key="1">
    <source>
        <dbReference type="ARBA" id="ARBA00001947"/>
    </source>
</evidence>
<evidence type="ECO:0000313" key="8">
    <source>
        <dbReference type="Proteomes" id="UP000016935"/>
    </source>
</evidence>
<evidence type="ECO:0000256" key="2">
    <source>
        <dbReference type="ARBA" id="ARBA00007581"/>
    </source>
</evidence>
<dbReference type="CDD" id="cd07363">
    <property type="entry name" value="45_DOPA_Dioxygenase"/>
    <property type="match status" value="1"/>
</dbReference>
<comment type="similarity">
    <text evidence="2">Belongs to the DODA-type extradiol aromatic ring-opening dioxygenase family.</text>
</comment>
<name>R0ISV4_EXST2</name>
<dbReference type="PANTHER" id="PTHR30096:SF1">
    <property type="entry name" value="AROMATIC RING-OPENING DIOXYGENASE FAMILY PROTEIN (AFU_ORTHOLOGUE AFUA_7G00640)"/>
    <property type="match status" value="1"/>
</dbReference>
<dbReference type="PANTHER" id="PTHR30096">
    <property type="entry name" value="4,5-DOPA DIOXYGENASE EXTRADIOL-LIKE PROTEIN"/>
    <property type="match status" value="1"/>
</dbReference>